<dbReference type="PANTHER" id="PTHR30270">
    <property type="entry name" value="THIAMINE-MONOPHOSPHATE KINASE"/>
    <property type="match status" value="1"/>
</dbReference>
<keyword evidence="1 4" id="KW-0418">Kinase</keyword>
<proteinExistence type="inferred from homology"/>
<dbReference type="UniPathway" id="UPA00060">
    <property type="reaction ID" value="UER00142"/>
</dbReference>
<dbReference type="eggNOG" id="COG0611">
    <property type="taxonomic scope" value="Bacteria"/>
</dbReference>
<dbReference type="GO" id="GO:0009228">
    <property type="term" value="P:thiamine biosynthetic process"/>
    <property type="evidence" value="ECO:0007669"/>
    <property type="project" value="UniProtKB-KW"/>
</dbReference>
<comment type="similarity">
    <text evidence="1">Belongs to the thiamine-monophosphate kinase family.</text>
</comment>
<feature type="binding site" evidence="1">
    <location>
        <begin position="154"/>
        <end position="155"/>
    </location>
    <ligand>
        <name>ATP</name>
        <dbReference type="ChEBI" id="CHEBI:30616"/>
    </ligand>
</feature>
<feature type="binding site" evidence="1">
    <location>
        <position position="107"/>
    </location>
    <ligand>
        <name>Mg(2+)</name>
        <dbReference type="ChEBI" id="CHEBI:18420"/>
        <label>3</label>
    </ligand>
</feature>
<feature type="binding site" evidence="1">
    <location>
        <position position="107"/>
    </location>
    <ligand>
        <name>Mg(2+)</name>
        <dbReference type="ChEBI" id="CHEBI:18420"/>
        <label>2</label>
    </ligand>
</feature>
<dbReference type="AlphaFoldDB" id="H0QZT6"/>
<dbReference type="InterPro" id="IPR006283">
    <property type="entry name" value="ThiL-like"/>
</dbReference>
<dbReference type="HAMAP" id="MF_02128">
    <property type="entry name" value="TMP_kinase"/>
    <property type="match status" value="1"/>
</dbReference>
<protein>
    <recommendedName>
        <fullName evidence="1">Thiamine-monophosphate kinase</fullName>
        <shortName evidence="1">TMP kinase</shortName>
        <shortName evidence="1">Thiamine-phosphate kinase</shortName>
        <ecNumber evidence="1">2.7.4.16</ecNumber>
    </recommendedName>
</protein>
<feature type="binding site" evidence="1">
    <location>
        <position position="85"/>
    </location>
    <ligand>
        <name>substrate</name>
    </ligand>
</feature>
<dbReference type="EMBL" id="BAEH01000052">
    <property type="protein sequence ID" value="GAB18337.1"/>
    <property type="molecule type" value="Genomic_DNA"/>
</dbReference>
<feature type="binding site" evidence="1">
    <location>
        <position position="349"/>
    </location>
    <ligand>
        <name>substrate</name>
    </ligand>
</feature>
<comment type="caution">
    <text evidence="1">Lacks conserved residue(s) required for the propagation of feature annotation.</text>
</comment>
<comment type="caution">
    <text evidence="4">The sequence shown here is derived from an EMBL/GenBank/DDBJ whole genome shotgun (WGS) entry which is preliminary data.</text>
</comment>
<organism evidence="4 5">
    <name type="scientific">Gordonia effusa NBRC 100432</name>
    <dbReference type="NCBI Taxonomy" id="1077974"/>
    <lineage>
        <taxon>Bacteria</taxon>
        <taxon>Bacillati</taxon>
        <taxon>Actinomycetota</taxon>
        <taxon>Actinomycetes</taxon>
        <taxon>Mycobacteriales</taxon>
        <taxon>Gordoniaceae</taxon>
        <taxon>Gordonia</taxon>
    </lineage>
</organism>
<dbReference type="NCBIfam" id="TIGR01379">
    <property type="entry name" value="thiL"/>
    <property type="match status" value="1"/>
</dbReference>
<comment type="catalytic activity">
    <reaction evidence="1">
        <text>thiamine phosphate + ATP = thiamine diphosphate + ADP</text>
        <dbReference type="Rhea" id="RHEA:15913"/>
        <dbReference type="ChEBI" id="CHEBI:30616"/>
        <dbReference type="ChEBI" id="CHEBI:37575"/>
        <dbReference type="ChEBI" id="CHEBI:58937"/>
        <dbReference type="ChEBI" id="CHEBI:456216"/>
        <dbReference type="EC" id="2.7.4.16"/>
    </reaction>
</comment>
<feature type="binding site" evidence="1">
    <location>
        <position position="253"/>
    </location>
    <ligand>
        <name>Mg(2+)</name>
        <dbReference type="ChEBI" id="CHEBI:18420"/>
        <label>3</label>
    </ligand>
</feature>
<gene>
    <name evidence="1 4" type="primary">thiL</name>
    <name evidence="4" type="ORF">GOEFS_052_00100</name>
</gene>
<dbReference type="GO" id="GO:0009030">
    <property type="term" value="F:thiamine-phosphate kinase activity"/>
    <property type="evidence" value="ECO:0007669"/>
    <property type="project" value="UniProtKB-UniRule"/>
</dbReference>
<feature type="binding site" evidence="1">
    <location>
        <position position="255"/>
    </location>
    <ligand>
        <name>ATP</name>
        <dbReference type="ChEBI" id="CHEBI:30616"/>
    </ligand>
</feature>
<keyword evidence="1" id="KW-0067">ATP-binding</keyword>
<dbReference type="SUPFAM" id="SSF56042">
    <property type="entry name" value="PurM C-terminal domain-like"/>
    <property type="match status" value="1"/>
</dbReference>
<dbReference type="SUPFAM" id="SSF55326">
    <property type="entry name" value="PurM N-terminal domain-like"/>
    <property type="match status" value="1"/>
</dbReference>
<dbReference type="Gene3D" id="3.30.1330.10">
    <property type="entry name" value="PurM-like, N-terminal domain"/>
    <property type="match status" value="1"/>
</dbReference>
<dbReference type="PIRSF" id="PIRSF005303">
    <property type="entry name" value="Thiam_monoph_kin"/>
    <property type="match status" value="1"/>
</dbReference>
<comment type="function">
    <text evidence="1">Catalyzes the ATP-dependent phosphorylation of thiamine-monophosphate (TMP) to form thiamine-pyrophosphate (TPP), the active form of vitamin B1.</text>
</comment>
<dbReference type="InterPro" id="IPR016188">
    <property type="entry name" value="PurM-like_N"/>
</dbReference>
<dbReference type="Pfam" id="PF02769">
    <property type="entry name" value="AIRS_C"/>
    <property type="match status" value="1"/>
</dbReference>
<dbReference type="PANTHER" id="PTHR30270:SF0">
    <property type="entry name" value="THIAMINE-MONOPHOSPHATE KINASE"/>
    <property type="match status" value="1"/>
</dbReference>
<feature type="binding site" evidence="1">
    <location>
        <position position="256"/>
    </location>
    <ligand>
        <name>Mg(2+)</name>
        <dbReference type="ChEBI" id="CHEBI:18420"/>
        <label>5</label>
    </ligand>
</feature>
<feature type="binding site" evidence="1">
    <location>
        <position position="63"/>
    </location>
    <ligand>
        <name>Mg(2+)</name>
        <dbReference type="ChEBI" id="CHEBI:18420"/>
        <label>3</label>
    </ligand>
</feature>
<dbReference type="InterPro" id="IPR010918">
    <property type="entry name" value="PurM-like_C_dom"/>
</dbReference>
<dbReference type="InterPro" id="IPR036921">
    <property type="entry name" value="PurM-like_N_sf"/>
</dbReference>
<dbReference type="Gene3D" id="3.90.650.10">
    <property type="entry name" value="PurM-like C-terminal domain"/>
    <property type="match status" value="1"/>
</dbReference>
<feature type="binding site" evidence="1">
    <location>
        <position position="78"/>
    </location>
    <ligand>
        <name>Mg(2+)</name>
        <dbReference type="ChEBI" id="CHEBI:18420"/>
        <label>2</label>
    </ligand>
</feature>
<feature type="binding site" evidence="1">
    <location>
        <position position="308"/>
    </location>
    <ligand>
        <name>substrate</name>
    </ligand>
</feature>
<dbReference type="CDD" id="cd02194">
    <property type="entry name" value="ThiL"/>
    <property type="match status" value="1"/>
</dbReference>
<keyword evidence="5" id="KW-1185">Reference proteome</keyword>
<keyword evidence="1" id="KW-0460">Magnesium</keyword>
<dbReference type="InterPro" id="IPR036676">
    <property type="entry name" value="PurM-like_C_sf"/>
</dbReference>
<feature type="binding site" evidence="1">
    <location>
        <position position="155"/>
    </location>
    <ligand>
        <name>Mg(2+)</name>
        <dbReference type="ChEBI" id="CHEBI:18420"/>
        <label>1</label>
    </ligand>
</feature>
<keyword evidence="1" id="KW-0808">Transferase</keyword>
<feature type="binding site" evidence="1">
    <location>
        <position position="76"/>
    </location>
    <ligand>
        <name>Mg(2+)</name>
        <dbReference type="ChEBI" id="CHEBI:18420"/>
        <label>4</label>
    </ligand>
</feature>
<dbReference type="Pfam" id="PF00586">
    <property type="entry name" value="AIRS"/>
    <property type="match status" value="1"/>
</dbReference>
<feature type="binding site" evidence="1">
    <location>
        <position position="63"/>
    </location>
    <ligand>
        <name>Mg(2+)</name>
        <dbReference type="ChEBI" id="CHEBI:18420"/>
        <label>4</label>
    </ligand>
</feature>
<reference evidence="4 5" key="1">
    <citation type="submission" date="2011-12" db="EMBL/GenBank/DDBJ databases">
        <title>Whole genome shotgun sequence of Gordonia effusa NBRC 100432.</title>
        <authorList>
            <person name="Yoshida I."/>
            <person name="Takarada H."/>
            <person name="Hosoyama A."/>
            <person name="Tsuchikane K."/>
            <person name="Katsumata H."/>
            <person name="Yamazaki S."/>
            <person name="Fujita N."/>
        </authorList>
    </citation>
    <scope>NUCLEOTIDE SEQUENCE [LARGE SCALE GENOMIC DNA]</scope>
    <source>
        <strain evidence="4 5">NBRC 100432</strain>
    </source>
</reference>
<feature type="domain" description="PurM-like N-terminal" evidence="2">
    <location>
        <begin position="61"/>
        <end position="171"/>
    </location>
</feature>
<accession>H0QZT6</accession>
<evidence type="ECO:0000256" key="1">
    <source>
        <dbReference type="HAMAP-Rule" id="MF_02128"/>
    </source>
</evidence>
<comment type="miscellaneous">
    <text evidence="1">Reaction mechanism of ThiL seems to utilize a direct, inline transfer of the gamma-phosphate of ATP to TMP rather than a phosphorylated enzyme intermediate.</text>
</comment>
<evidence type="ECO:0000259" key="3">
    <source>
        <dbReference type="Pfam" id="PF02769"/>
    </source>
</evidence>
<dbReference type="EC" id="2.7.4.16" evidence="1"/>
<feature type="binding site" evidence="1">
    <location>
        <position position="78"/>
    </location>
    <ligand>
        <name>Mg(2+)</name>
        <dbReference type="ChEBI" id="CHEBI:18420"/>
        <label>1</label>
    </ligand>
</feature>
<evidence type="ECO:0000259" key="2">
    <source>
        <dbReference type="Pfam" id="PF00586"/>
    </source>
</evidence>
<dbReference type="STRING" id="1077974.GOEFS_052_00100"/>
<sequence length="352" mass="35459">MTGVVGRIDATRLTGVPTGASGSKSSLTIADVGERALLAAMREASAAIPGALADDIVIGTGDDAAVLAGSRPTVLTVDTAVQDRHFRLDWSTPKQIGARSVVASAADVAAMGASLSGVLVSIAMPLTTPVDLLLGINEGIIDQTHQLGGRVLGGDLVSASEISLSVTSVGVLDAAPVTLSMARPGDVLALSGPLGGAAAGYAILALGADGLRSGATEFERQAVDDAVRAFVLPHPDLRQGVVAAAAGAHAMTDVSDGLVEELITMSAASAVRLDISSDSVPMPGYLRAVAEMIGESDLARRWALAGGEDHQLLAAFDGAVPPGWTAIGHASSGDGEVFVDGARTDLRGWQSF</sequence>
<dbReference type="Proteomes" id="UP000035034">
    <property type="component" value="Unassembled WGS sequence"/>
</dbReference>
<evidence type="ECO:0000313" key="4">
    <source>
        <dbReference type="EMBL" id="GAB18337.1"/>
    </source>
</evidence>
<keyword evidence="1" id="KW-0547">Nucleotide-binding</keyword>
<name>H0QZT6_9ACTN</name>
<dbReference type="GO" id="GO:0009229">
    <property type="term" value="P:thiamine diphosphate biosynthetic process"/>
    <property type="evidence" value="ECO:0007669"/>
    <property type="project" value="UniProtKB-UniRule"/>
</dbReference>
<feature type="domain" description="PurM-like C-terminal" evidence="3">
    <location>
        <begin position="183"/>
        <end position="336"/>
    </location>
</feature>
<dbReference type="GO" id="GO:0005524">
    <property type="term" value="F:ATP binding"/>
    <property type="evidence" value="ECO:0007669"/>
    <property type="project" value="UniProtKB-UniRule"/>
</dbReference>
<keyword evidence="1" id="KW-0784">Thiamine biosynthesis</keyword>
<comment type="pathway">
    <text evidence="1">Cofactor biosynthesis; thiamine diphosphate biosynthesis; thiamine diphosphate from thiamine phosphate: step 1/1.</text>
</comment>
<feature type="binding site" evidence="1">
    <location>
        <position position="107"/>
    </location>
    <ligand>
        <name>Mg(2+)</name>
        <dbReference type="ChEBI" id="CHEBI:18420"/>
        <label>4</label>
    </ligand>
</feature>
<dbReference type="GO" id="GO:0000287">
    <property type="term" value="F:magnesium ion binding"/>
    <property type="evidence" value="ECO:0007669"/>
    <property type="project" value="UniProtKB-UniRule"/>
</dbReference>
<keyword evidence="1" id="KW-0479">Metal-binding</keyword>
<evidence type="ECO:0000313" key="5">
    <source>
        <dbReference type="Proteomes" id="UP000035034"/>
    </source>
</evidence>